<sequence length="191" mass="19950">MFMHIKNATLQRIAFFHYVPVKYVIGKDNNGTGRMCYTAVLFATLACALAKPGLLSAPLAYTAPAAAVFAAPSPVVTATSSQVVARNFNGIATAPIIAPVAPVAPLAAPFAAAYTTPVAAPIYTTNTAFAKYATSYPAPLVARHAALPYTYRTFPAYTAPAAARLVASPYSASATAARLTYAPYFTSSYVL</sequence>
<dbReference type="PANTHER" id="PTHR35685">
    <property type="entry name" value="825-OAK-RELATED-RELATED"/>
    <property type="match status" value="1"/>
</dbReference>
<dbReference type="AlphaFoldDB" id="A0A1B0A734"/>
<dbReference type="VEuPathDB" id="VectorBase:GPAI036305"/>
<protein>
    <submittedName>
        <fullName evidence="1">Uncharacterized protein</fullName>
    </submittedName>
</protein>
<keyword evidence="2" id="KW-1185">Reference proteome</keyword>
<accession>A0A1B0A734</accession>
<reference evidence="2" key="1">
    <citation type="submission" date="2014-03" db="EMBL/GenBank/DDBJ databases">
        <authorList>
            <person name="Aksoy S."/>
            <person name="Warren W."/>
            <person name="Wilson R.K."/>
        </authorList>
    </citation>
    <scope>NUCLEOTIDE SEQUENCE [LARGE SCALE GENOMIC DNA]</scope>
    <source>
        <strain evidence="2">IAEA</strain>
    </source>
</reference>
<dbReference type="PANTHER" id="PTHR35685:SF2">
    <property type="entry name" value="825-OAK-RELATED"/>
    <property type="match status" value="1"/>
</dbReference>
<proteinExistence type="predicted"/>
<evidence type="ECO:0000313" key="1">
    <source>
        <dbReference type="EnsemblMetazoa" id="GPAI036305-PA"/>
    </source>
</evidence>
<evidence type="ECO:0000313" key="2">
    <source>
        <dbReference type="Proteomes" id="UP000092445"/>
    </source>
</evidence>
<dbReference type="STRING" id="7398.A0A1B0A734"/>
<dbReference type="EnsemblMetazoa" id="GPAI036305-RA">
    <property type="protein sequence ID" value="GPAI036305-PA"/>
    <property type="gene ID" value="GPAI036305"/>
</dbReference>
<dbReference type="Proteomes" id="UP000092445">
    <property type="component" value="Unassembled WGS sequence"/>
</dbReference>
<name>A0A1B0A734_GLOPL</name>
<organism evidence="1 2">
    <name type="scientific">Glossina pallidipes</name>
    <name type="common">Tsetse fly</name>
    <dbReference type="NCBI Taxonomy" id="7398"/>
    <lineage>
        <taxon>Eukaryota</taxon>
        <taxon>Metazoa</taxon>
        <taxon>Ecdysozoa</taxon>
        <taxon>Arthropoda</taxon>
        <taxon>Hexapoda</taxon>
        <taxon>Insecta</taxon>
        <taxon>Pterygota</taxon>
        <taxon>Neoptera</taxon>
        <taxon>Endopterygota</taxon>
        <taxon>Diptera</taxon>
        <taxon>Brachycera</taxon>
        <taxon>Muscomorpha</taxon>
        <taxon>Hippoboscoidea</taxon>
        <taxon>Glossinidae</taxon>
        <taxon>Glossina</taxon>
    </lineage>
</organism>
<reference evidence="1" key="2">
    <citation type="submission" date="2020-05" db="UniProtKB">
        <authorList>
            <consortium name="EnsemblMetazoa"/>
        </authorList>
    </citation>
    <scope>IDENTIFICATION</scope>
    <source>
        <strain evidence="1">IAEA</strain>
    </source>
</reference>